<comment type="caution">
    <text evidence="1">The sequence shown here is derived from an EMBL/GenBank/DDBJ whole genome shotgun (WGS) entry which is preliminary data.</text>
</comment>
<accession>A0ACA9LYR3</accession>
<name>A0ACA9LYR3_9GLOM</name>
<gene>
    <name evidence="1" type="ORF">ACOLOM_LOCUS5080</name>
</gene>
<evidence type="ECO:0000313" key="1">
    <source>
        <dbReference type="EMBL" id="CAG8556918.1"/>
    </source>
</evidence>
<dbReference type="Proteomes" id="UP000789525">
    <property type="component" value="Unassembled WGS sequence"/>
</dbReference>
<sequence>MYSNNDPLTINLLRLLNIKDCDYHKSPDKRNGTQRFQIVIAPPAVYLDQTRQSVRKEIGVAAQNAYNATSGAYTGEISPEMLKDIDIEWVILGHSERREIFKESDEFVASKVAHALKAGLKVIACIGEKLEERESGTTTDVLRRQLSAISNKVTDWTNVVIAYEPVWAIGTGKVATPQQEAHEFIRKWLKENVSEETAQKTRIIYGGSVNAKNAPELGKQPDVDGFLVGGASLKPEFVTIINCPLESLMKDSNDSNFSGHFSNEYRNERFVSCMEKSEEVTAIEET</sequence>
<evidence type="ECO:0000313" key="2">
    <source>
        <dbReference type="Proteomes" id="UP000789525"/>
    </source>
</evidence>
<dbReference type="EMBL" id="CAJVPT010008923">
    <property type="protein sequence ID" value="CAG8556918.1"/>
    <property type="molecule type" value="Genomic_DNA"/>
</dbReference>
<protein>
    <submittedName>
        <fullName evidence="1">9696_t:CDS:1</fullName>
    </submittedName>
</protein>
<proteinExistence type="predicted"/>
<keyword evidence="2" id="KW-1185">Reference proteome</keyword>
<organism evidence="1 2">
    <name type="scientific">Acaulospora colombiana</name>
    <dbReference type="NCBI Taxonomy" id="27376"/>
    <lineage>
        <taxon>Eukaryota</taxon>
        <taxon>Fungi</taxon>
        <taxon>Fungi incertae sedis</taxon>
        <taxon>Mucoromycota</taxon>
        <taxon>Glomeromycotina</taxon>
        <taxon>Glomeromycetes</taxon>
        <taxon>Diversisporales</taxon>
        <taxon>Acaulosporaceae</taxon>
        <taxon>Acaulospora</taxon>
    </lineage>
</organism>
<reference evidence="1" key="1">
    <citation type="submission" date="2021-06" db="EMBL/GenBank/DDBJ databases">
        <authorList>
            <person name="Kallberg Y."/>
            <person name="Tangrot J."/>
            <person name="Rosling A."/>
        </authorList>
    </citation>
    <scope>NUCLEOTIDE SEQUENCE</scope>
    <source>
        <strain evidence="1">CL356</strain>
    </source>
</reference>